<name>A0A176WRA5_MARPO</name>
<feature type="region of interest" description="Disordered" evidence="1">
    <location>
        <begin position="1"/>
        <end position="82"/>
    </location>
</feature>
<proteinExistence type="predicted"/>
<evidence type="ECO:0000256" key="1">
    <source>
        <dbReference type="SAM" id="MobiDB-lite"/>
    </source>
</evidence>
<feature type="region of interest" description="Disordered" evidence="1">
    <location>
        <begin position="99"/>
        <end position="152"/>
    </location>
</feature>
<feature type="compositionally biased region" description="Basic and acidic residues" evidence="1">
    <location>
        <begin position="116"/>
        <end position="137"/>
    </location>
</feature>
<feature type="compositionally biased region" description="Basic residues" evidence="1">
    <location>
        <begin position="138"/>
        <end position="152"/>
    </location>
</feature>
<feature type="compositionally biased region" description="Polar residues" evidence="1">
    <location>
        <begin position="55"/>
        <end position="73"/>
    </location>
</feature>
<evidence type="ECO:0000313" key="3">
    <source>
        <dbReference type="Proteomes" id="UP000077202"/>
    </source>
</evidence>
<feature type="compositionally biased region" description="Basic and acidic residues" evidence="1">
    <location>
        <begin position="39"/>
        <end position="53"/>
    </location>
</feature>
<sequence length="222" mass="25156">MSCLEAPIEQHEHKRKHQYNSRTSRSELRFRLRLGKFTRSPDPHRAGKRRIGDENVSSSDQPLSAQHQQQQRSPHGLKAEASPHSMALALVVELASSSMSATPAGTTDLPNCRRPSPTEDREKETDTKRDERGLRREEKKRKEKKRKEKKRKAGVLITNCKLDSYDCPVTTRPPCTALVAEGIDGDKQRGAHCTAPPAKDIADRRRRPEGMQGRQKITHVMQ</sequence>
<gene>
    <name evidence="2" type="ORF">AXG93_1154s1010</name>
</gene>
<feature type="region of interest" description="Disordered" evidence="1">
    <location>
        <begin position="187"/>
        <end position="222"/>
    </location>
</feature>
<reference evidence="2" key="1">
    <citation type="submission" date="2016-03" db="EMBL/GenBank/DDBJ databases">
        <title>Mechanisms controlling the formation of the plant cell surface in tip-growing cells are functionally conserved among land plants.</title>
        <authorList>
            <person name="Honkanen S."/>
            <person name="Jones V.A."/>
            <person name="Morieri G."/>
            <person name="Champion C."/>
            <person name="Hetherington A.J."/>
            <person name="Kelly S."/>
            <person name="Saint-Marcoux D."/>
            <person name="Proust H."/>
            <person name="Prescott H."/>
            <person name="Dolan L."/>
        </authorList>
    </citation>
    <scope>NUCLEOTIDE SEQUENCE [LARGE SCALE GENOMIC DNA]</scope>
    <source>
        <tissue evidence="2">Whole gametophyte</tissue>
    </source>
</reference>
<organism evidence="2 3">
    <name type="scientific">Marchantia polymorpha subsp. ruderalis</name>
    <dbReference type="NCBI Taxonomy" id="1480154"/>
    <lineage>
        <taxon>Eukaryota</taxon>
        <taxon>Viridiplantae</taxon>
        <taxon>Streptophyta</taxon>
        <taxon>Embryophyta</taxon>
        <taxon>Marchantiophyta</taxon>
        <taxon>Marchantiopsida</taxon>
        <taxon>Marchantiidae</taxon>
        <taxon>Marchantiales</taxon>
        <taxon>Marchantiaceae</taxon>
        <taxon>Marchantia</taxon>
    </lineage>
</organism>
<evidence type="ECO:0000313" key="2">
    <source>
        <dbReference type="EMBL" id="OAE35647.1"/>
    </source>
</evidence>
<feature type="compositionally biased region" description="Polar residues" evidence="1">
    <location>
        <begin position="99"/>
        <end position="109"/>
    </location>
</feature>
<dbReference type="AlphaFoldDB" id="A0A176WRA5"/>
<accession>A0A176WRA5</accession>
<feature type="compositionally biased region" description="Basic and acidic residues" evidence="1">
    <location>
        <begin position="200"/>
        <end position="209"/>
    </location>
</feature>
<dbReference type="EMBL" id="LVLJ01000095">
    <property type="protein sequence ID" value="OAE35647.1"/>
    <property type="molecule type" value="Genomic_DNA"/>
</dbReference>
<comment type="caution">
    <text evidence="2">The sequence shown here is derived from an EMBL/GenBank/DDBJ whole genome shotgun (WGS) entry which is preliminary data.</text>
</comment>
<dbReference type="Proteomes" id="UP000077202">
    <property type="component" value="Unassembled WGS sequence"/>
</dbReference>
<keyword evidence="3" id="KW-1185">Reference proteome</keyword>
<protein>
    <submittedName>
        <fullName evidence="2">Uncharacterized protein</fullName>
    </submittedName>
</protein>